<accession>A0A8H7Y1P6</accession>
<keyword evidence="1" id="KW-0732">Signal</keyword>
<comment type="caution">
    <text evidence="3">The sequence shown here is derived from an EMBL/GenBank/DDBJ whole genome shotgun (WGS) entry which is preliminary data.</text>
</comment>
<dbReference type="InterPro" id="IPR059179">
    <property type="entry name" value="MLKL-like_MCAfunc"/>
</dbReference>
<dbReference type="Gene3D" id="1.20.930.20">
    <property type="entry name" value="Adaptor protein Cbl, N-terminal domain"/>
    <property type="match status" value="1"/>
</dbReference>
<dbReference type="GO" id="GO:0005524">
    <property type="term" value="F:ATP binding"/>
    <property type="evidence" value="ECO:0007669"/>
    <property type="project" value="InterPro"/>
</dbReference>
<dbReference type="CDD" id="cd21037">
    <property type="entry name" value="MLKL_NTD"/>
    <property type="match status" value="1"/>
</dbReference>
<dbReference type="SUPFAM" id="SSF56112">
    <property type="entry name" value="Protein kinase-like (PK-like)"/>
    <property type="match status" value="1"/>
</dbReference>
<evidence type="ECO:0000259" key="2">
    <source>
        <dbReference type="PROSITE" id="PS50011"/>
    </source>
</evidence>
<dbReference type="OrthoDB" id="4062651at2759"/>
<evidence type="ECO:0000313" key="3">
    <source>
        <dbReference type="EMBL" id="KAG5169573.1"/>
    </source>
</evidence>
<sequence>MPTGTTHLLLSLGKSLAQITAELAPVPALFPLVDALCSIIQLCENVAHNRHAARQLCDRCHILVLAMREYQEKAVSDNITQARNAVLEKLTDIQFKMTEWANLGRVKSLLNQDIIAKDIAACHTQIDDCINNFHLTSHFEIHEWMAQFQKNQRLDHNELIQSLSQVQETTQQIEIQTTEMNAMMKQMMAMLQKAMGENQQNAATLHKGLSTNLYHYQTQCKELLPDMHLQSGEVKKIGKNPVRKSSSGLLDIYEGLYLGSERVDIKVIHSMNFDEKNKRRFRREAKLWAEIWKRDQGEHIVPFYGFCQMDGEPHPCMISPWQKNGDALTYVKANDLSVDYFQFVGHIVRGLTILVNDKGQPLLSDFGVSKIIDDASEAPLTQSSGMLDKGRYSAPEMFQGDGVLSAATDIYSLAMTILEIMTHKQPFSHIKHHLKASREAYEGRHPPRPTEPEVSRRGLGDEVWTLLVASWSLVPSKRPSINIYLDYFTKG</sequence>
<organism evidence="3">
    <name type="scientific">Psilocybe cubensis</name>
    <name type="common">Psychedelic mushroom</name>
    <name type="synonym">Stropharia cubensis</name>
    <dbReference type="NCBI Taxonomy" id="181762"/>
    <lineage>
        <taxon>Eukaryota</taxon>
        <taxon>Fungi</taxon>
        <taxon>Dikarya</taxon>
        <taxon>Basidiomycota</taxon>
        <taxon>Agaricomycotina</taxon>
        <taxon>Agaricomycetes</taxon>
        <taxon>Agaricomycetidae</taxon>
        <taxon>Agaricales</taxon>
        <taxon>Agaricineae</taxon>
        <taxon>Strophariaceae</taxon>
        <taxon>Psilocybe</taxon>
    </lineage>
</organism>
<dbReference type="PANTHER" id="PTHR44329">
    <property type="entry name" value="SERINE/THREONINE-PROTEIN KINASE TNNI3K-RELATED"/>
    <property type="match status" value="1"/>
</dbReference>
<dbReference type="InterPro" id="IPR051681">
    <property type="entry name" value="Ser/Thr_Kinases-Pseudokinases"/>
</dbReference>
<feature type="signal peptide" evidence="1">
    <location>
        <begin position="1"/>
        <end position="17"/>
    </location>
</feature>
<dbReference type="InterPro" id="IPR011009">
    <property type="entry name" value="Kinase-like_dom_sf"/>
</dbReference>
<proteinExistence type="predicted"/>
<name>A0A8H7Y1P6_PSICU</name>
<feature type="chain" id="PRO_5034305266" description="Protein kinase domain-containing protein" evidence="1">
    <location>
        <begin position="18"/>
        <end position="491"/>
    </location>
</feature>
<dbReference type="PROSITE" id="PS50011">
    <property type="entry name" value="PROTEIN_KINASE_DOM"/>
    <property type="match status" value="1"/>
</dbReference>
<dbReference type="GO" id="GO:0007166">
    <property type="term" value="P:cell surface receptor signaling pathway"/>
    <property type="evidence" value="ECO:0007669"/>
    <property type="project" value="InterPro"/>
</dbReference>
<dbReference type="Pfam" id="PF00069">
    <property type="entry name" value="Pkinase"/>
    <property type="match status" value="1"/>
</dbReference>
<evidence type="ECO:0000256" key="1">
    <source>
        <dbReference type="SAM" id="SignalP"/>
    </source>
</evidence>
<dbReference type="AlphaFoldDB" id="A0A8H7Y1P6"/>
<dbReference type="InterPro" id="IPR036537">
    <property type="entry name" value="Adaptor_Cbl_N_dom_sf"/>
</dbReference>
<gene>
    <name evidence="3" type="ORF">JR316_006129</name>
</gene>
<dbReference type="Gene3D" id="1.10.510.10">
    <property type="entry name" value="Transferase(Phosphotransferase) domain 1"/>
    <property type="match status" value="2"/>
</dbReference>
<dbReference type="EMBL" id="JAFIQS010000005">
    <property type="protein sequence ID" value="KAG5169573.1"/>
    <property type="molecule type" value="Genomic_DNA"/>
</dbReference>
<dbReference type="InterPro" id="IPR000719">
    <property type="entry name" value="Prot_kinase_dom"/>
</dbReference>
<reference evidence="3" key="1">
    <citation type="submission" date="2021-02" db="EMBL/GenBank/DDBJ databases">
        <title>Psilocybe cubensis genome.</title>
        <authorList>
            <person name="Mckernan K.J."/>
            <person name="Crawford S."/>
            <person name="Trippe A."/>
            <person name="Kane L.T."/>
            <person name="Mclaughlin S."/>
        </authorList>
    </citation>
    <scope>NUCLEOTIDE SEQUENCE [LARGE SCALE GENOMIC DNA]</scope>
    <source>
        <strain evidence="3">MGC-MH-2018</strain>
    </source>
</reference>
<protein>
    <recommendedName>
        <fullName evidence="2">Protein kinase domain-containing protein</fullName>
    </recommendedName>
</protein>
<feature type="domain" description="Protein kinase" evidence="2">
    <location>
        <begin position="231"/>
        <end position="489"/>
    </location>
</feature>
<dbReference type="GO" id="GO:0004674">
    <property type="term" value="F:protein serine/threonine kinase activity"/>
    <property type="evidence" value="ECO:0007669"/>
    <property type="project" value="TreeGrafter"/>
</dbReference>